<dbReference type="EMBL" id="PFBD01000008">
    <property type="protein sequence ID" value="PIR87308.1"/>
    <property type="molecule type" value="Genomic_DNA"/>
</dbReference>
<gene>
    <name evidence="1" type="ORF">COU11_00985</name>
</gene>
<reference evidence="2" key="1">
    <citation type="submission" date="2017-09" db="EMBL/GenBank/DDBJ databases">
        <title>Depth-based differentiation of microbial function through sediment-hosted aquifers and enrichment of novel symbionts in the deep terrestrial subsurface.</title>
        <authorList>
            <person name="Probst A.J."/>
            <person name="Ladd B."/>
            <person name="Jarett J.K."/>
            <person name="Geller-Mcgrath D.E."/>
            <person name="Sieber C.M.K."/>
            <person name="Emerson J.B."/>
            <person name="Anantharaman K."/>
            <person name="Thomas B.C."/>
            <person name="Malmstrom R."/>
            <person name="Stieglmeier M."/>
            <person name="Klingl A."/>
            <person name="Woyke T."/>
            <person name="Ryan C.M."/>
            <person name="Banfield J.F."/>
        </authorList>
    </citation>
    <scope>NUCLEOTIDE SEQUENCE [LARGE SCALE GENOMIC DNA]</scope>
</reference>
<accession>A0A2H0ULP4</accession>
<dbReference type="AlphaFoldDB" id="A0A2H0ULP4"/>
<evidence type="ECO:0000313" key="2">
    <source>
        <dbReference type="Proteomes" id="UP000229526"/>
    </source>
</evidence>
<comment type="caution">
    <text evidence="1">The sequence shown here is derived from an EMBL/GenBank/DDBJ whole genome shotgun (WGS) entry which is preliminary data.</text>
</comment>
<proteinExistence type="predicted"/>
<name>A0A2H0ULP4_9BACT</name>
<sequence length="75" mass="8791">MTNNELNEPVPGCKDGVRRKAIIGWVVHFYKQEWRIRRIRERVFKCRPCATYVASLHQTIAVAMDCRKRTASEEA</sequence>
<evidence type="ECO:0000313" key="1">
    <source>
        <dbReference type="EMBL" id="PIR87308.1"/>
    </source>
</evidence>
<protein>
    <submittedName>
        <fullName evidence="1">Uncharacterized protein</fullName>
    </submittedName>
</protein>
<dbReference type="Proteomes" id="UP000229526">
    <property type="component" value="Unassembled WGS sequence"/>
</dbReference>
<organism evidence="1 2">
    <name type="scientific">Candidatus Harrisonbacteria bacterium CG10_big_fil_rev_8_21_14_0_10_49_15</name>
    <dbReference type="NCBI Taxonomy" id="1974587"/>
    <lineage>
        <taxon>Bacteria</taxon>
        <taxon>Candidatus Harrisoniibacteriota</taxon>
    </lineage>
</organism>